<protein>
    <submittedName>
        <fullName evidence="3">Uncharacterized protein</fullName>
    </submittedName>
</protein>
<evidence type="ECO:0000313" key="2">
    <source>
        <dbReference type="Proteomes" id="UP000887578"/>
    </source>
</evidence>
<keyword evidence="1" id="KW-0378">Hydrolase</keyword>
<dbReference type="AlphaFoldDB" id="A0A914P026"/>
<dbReference type="GO" id="GO:0000175">
    <property type="term" value="F:3'-5'-RNA exonuclease activity"/>
    <property type="evidence" value="ECO:0007669"/>
    <property type="project" value="InterPro"/>
</dbReference>
<evidence type="ECO:0000313" key="3">
    <source>
        <dbReference type="WBParaSite" id="PDA_v2.g10500.t1"/>
    </source>
</evidence>
<dbReference type="PANTHER" id="PTHR11046:SF27">
    <property type="entry name" value="PROTEIN CBG26503"/>
    <property type="match status" value="1"/>
</dbReference>
<keyword evidence="2" id="KW-1185">Reference proteome</keyword>
<keyword evidence="1" id="KW-0540">Nuclease</keyword>
<organism evidence="2 3">
    <name type="scientific">Panagrolaimus davidi</name>
    <dbReference type="NCBI Taxonomy" id="227884"/>
    <lineage>
        <taxon>Eukaryota</taxon>
        <taxon>Metazoa</taxon>
        <taxon>Ecdysozoa</taxon>
        <taxon>Nematoda</taxon>
        <taxon>Chromadorea</taxon>
        <taxon>Rhabditida</taxon>
        <taxon>Tylenchina</taxon>
        <taxon>Panagrolaimomorpha</taxon>
        <taxon>Panagrolaimoidea</taxon>
        <taxon>Panagrolaimidae</taxon>
        <taxon>Panagrolaimus</taxon>
    </lineage>
</organism>
<dbReference type="Proteomes" id="UP000887578">
    <property type="component" value="Unplaced"/>
</dbReference>
<evidence type="ECO:0000256" key="1">
    <source>
        <dbReference type="ARBA" id="ARBA00022722"/>
    </source>
</evidence>
<reference evidence="3" key="1">
    <citation type="submission" date="2022-11" db="UniProtKB">
        <authorList>
            <consortium name="WormBaseParasite"/>
        </authorList>
    </citation>
    <scope>IDENTIFICATION</scope>
</reference>
<proteinExistence type="predicted"/>
<dbReference type="InterPro" id="IPR022894">
    <property type="entry name" value="Oligoribonuclease"/>
</dbReference>
<dbReference type="WBParaSite" id="PDA_v2.g10500.t1">
    <property type="protein sequence ID" value="PDA_v2.g10500.t1"/>
    <property type="gene ID" value="PDA_v2.g10500"/>
</dbReference>
<dbReference type="PANTHER" id="PTHR11046">
    <property type="entry name" value="OLIGORIBONUCLEASE, MITOCHONDRIAL"/>
    <property type="match status" value="1"/>
</dbReference>
<name>A0A914P026_9BILA</name>
<sequence length="411" mass="47250">MAQMTGQRAASRYDVHNKWIANAKKKNIKHANMPDFKGHRFMILFSIGGSIQYLKDDLVAFDKEFKTELRKLELENWMKDPVTESHLLVIAALNEFVTTPFWRLTEHDPSVDSITTHAQALIDFLGRVIDDPMLLLAGVPPLEEFEEDFEITERSKAHIRKLDNTVPQHPVIVKEAIEDVARALLEYFKTQFKQFLPGGEHYGSSEKTNTVPRSNRRCESIFGLATWGFQHAPNQRTVVREAKIQATVNDVFEWFDKLSQDEKNKIIEEAIAAAPKIEAVSAQDVKALEDLTWQRLLLQKEADDKAKKVQSRNEQGAYNNVQKYGGAWNNITSMNTALEAFEKESEKRKALVANLRYHKFCLKKEPLCSKLYTITANGKPKDIDELIDNLKYLIRNEERSNNERIDADDEE</sequence>
<accession>A0A914P026</accession>